<keyword evidence="9" id="KW-1185">Reference proteome</keyword>
<evidence type="ECO:0000256" key="2">
    <source>
        <dbReference type="ARBA" id="ARBA00022448"/>
    </source>
</evidence>
<evidence type="ECO:0000259" key="7">
    <source>
        <dbReference type="Pfam" id="PF01545"/>
    </source>
</evidence>
<feature type="transmembrane region" description="Helical" evidence="6">
    <location>
        <begin position="40"/>
        <end position="58"/>
    </location>
</feature>
<reference evidence="9" key="1">
    <citation type="journal article" date="2019" name="Int. J. Syst. Evol. Microbiol.">
        <title>The Global Catalogue of Microorganisms (GCM) 10K type strain sequencing project: providing services to taxonomists for standard genome sequencing and annotation.</title>
        <authorList>
            <consortium name="The Broad Institute Genomics Platform"/>
            <consortium name="The Broad Institute Genome Sequencing Center for Infectious Disease"/>
            <person name="Wu L."/>
            <person name="Ma J."/>
        </authorList>
    </citation>
    <scope>NUCLEOTIDE SEQUENCE [LARGE SCALE GENOMIC DNA]</scope>
    <source>
        <strain evidence="9">JCM 31486</strain>
    </source>
</reference>
<dbReference type="PANTHER" id="PTHR13414">
    <property type="entry name" value="HUEL-CATION TRANSPORTER"/>
    <property type="match status" value="1"/>
</dbReference>
<accession>A0ABW3MH70</accession>
<evidence type="ECO:0000256" key="5">
    <source>
        <dbReference type="ARBA" id="ARBA00023136"/>
    </source>
</evidence>
<evidence type="ECO:0000256" key="3">
    <source>
        <dbReference type="ARBA" id="ARBA00022692"/>
    </source>
</evidence>
<dbReference type="Gene3D" id="1.20.1510.10">
    <property type="entry name" value="Cation efflux protein transmembrane domain"/>
    <property type="match status" value="1"/>
</dbReference>
<dbReference type="Pfam" id="PF01545">
    <property type="entry name" value="Cation_efflux"/>
    <property type="match status" value="1"/>
</dbReference>
<evidence type="ECO:0000256" key="4">
    <source>
        <dbReference type="ARBA" id="ARBA00022989"/>
    </source>
</evidence>
<keyword evidence="4 6" id="KW-1133">Transmembrane helix</keyword>
<sequence length="150" mass="16034">MPNKDQSLVTVLLALAANLGVGVAKLVAGLLSGSGALLSEAAHSVGDTSTQILLLTAVRRSQRPADRRHPFGYGKDRYFWSLLAAMGILVSGAAFSVYQGIRSISEGGEQTGYVWVNYLVLGIALVLEGTSLVQAVRQLRREAVDHRRTV</sequence>
<dbReference type="Proteomes" id="UP001597045">
    <property type="component" value="Unassembled WGS sequence"/>
</dbReference>
<evidence type="ECO:0000256" key="1">
    <source>
        <dbReference type="ARBA" id="ARBA00004141"/>
    </source>
</evidence>
<proteinExistence type="predicted"/>
<name>A0ABW3MH70_9PSEU</name>
<protein>
    <submittedName>
        <fullName evidence="8">Cation diffusion facilitator family transporter</fullName>
    </submittedName>
</protein>
<dbReference type="SUPFAM" id="SSF161111">
    <property type="entry name" value="Cation efflux protein transmembrane domain-like"/>
    <property type="match status" value="1"/>
</dbReference>
<dbReference type="NCBIfam" id="TIGR01297">
    <property type="entry name" value="CDF"/>
    <property type="match status" value="1"/>
</dbReference>
<evidence type="ECO:0000313" key="9">
    <source>
        <dbReference type="Proteomes" id="UP001597045"/>
    </source>
</evidence>
<feature type="transmembrane region" description="Helical" evidence="6">
    <location>
        <begin position="113"/>
        <end position="133"/>
    </location>
</feature>
<feature type="domain" description="Cation efflux protein transmembrane" evidence="7">
    <location>
        <begin position="11"/>
        <end position="141"/>
    </location>
</feature>
<organism evidence="8 9">
    <name type="scientific">Kibdelosporangium lantanae</name>
    <dbReference type="NCBI Taxonomy" id="1497396"/>
    <lineage>
        <taxon>Bacteria</taxon>
        <taxon>Bacillati</taxon>
        <taxon>Actinomycetota</taxon>
        <taxon>Actinomycetes</taxon>
        <taxon>Pseudonocardiales</taxon>
        <taxon>Pseudonocardiaceae</taxon>
        <taxon>Kibdelosporangium</taxon>
    </lineage>
</organism>
<keyword evidence="5 6" id="KW-0472">Membrane</keyword>
<dbReference type="PANTHER" id="PTHR13414:SF9">
    <property type="entry name" value="PROTON-COUPLED ZINC ANTIPORTER SLC30A9, MITOCHONDRIAL"/>
    <property type="match status" value="1"/>
</dbReference>
<dbReference type="EMBL" id="JBHTIS010001876">
    <property type="protein sequence ID" value="MFD1048929.1"/>
    <property type="molecule type" value="Genomic_DNA"/>
</dbReference>
<gene>
    <name evidence="8" type="ORF">ACFQ1S_27030</name>
</gene>
<feature type="transmembrane region" description="Helical" evidence="6">
    <location>
        <begin position="78"/>
        <end position="101"/>
    </location>
</feature>
<feature type="non-terminal residue" evidence="8">
    <location>
        <position position="150"/>
    </location>
</feature>
<keyword evidence="2" id="KW-0813">Transport</keyword>
<evidence type="ECO:0000256" key="6">
    <source>
        <dbReference type="SAM" id="Phobius"/>
    </source>
</evidence>
<dbReference type="InterPro" id="IPR027469">
    <property type="entry name" value="Cation_efflux_TMD_sf"/>
</dbReference>
<comment type="subcellular location">
    <subcellularLocation>
        <location evidence="1">Membrane</location>
        <topology evidence="1">Multi-pass membrane protein</topology>
    </subcellularLocation>
</comment>
<dbReference type="InterPro" id="IPR002524">
    <property type="entry name" value="Cation_efflux"/>
</dbReference>
<keyword evidence="3 6" id="KW-0812">Transmembrane</keyword>
<dbReference type="InterPro" id="IPR058533">
    <property type="entry name" value="Cation_efflux_TM"/>
</dbReference>
<comment type="caution">
    <text evidence="8">The sequence shown here is derived from an EMBL/GenBank/DDBJ whole genome shotgun (WGS) entry which is preliminary data.</text>
</comment>
<dbReference type="InterPro" id="IPR040177">
    <property type="entry name" value="SLC30A9"/>
</dbReference>
<evidence type="ECO:0000313" key="8">
    <source>
        <dbReference type="EMBL" id="MFD1048929.1"/>
    </source>
</evidence>